<name>A0A2K8KXH9_9GAMM</name>
<dbReference type="InterPro" id="IPR018490">
    <property type="entry name" value="cNMP-bd_dom_sf"/>
</dbReference>
<dbReference type="InterPro" id="IPR000595">
    <property type="entry name" value="cNMP-bd_dom"/>
</dbReference>
<gene>
    <name evidence="2" type="ORF">REIFOR_02173</name>
</gene>
<dbReference type="Proteomes" id="UP000229757">
    <property type="component" value="Chromosome"/>
</dbReference>
<dbReference type="EMBL" id="CP011797">
    <property type="protein sequence ID" value="ATX77306.1"/>
    <property type="molecule type" value="Genomic_DNA"/>
</dbReference>
<evidence type="ECO:0000313" key="2">
    <source>
        <dbReference type="EMBL" id="ATX77306.1"/>
    </source>
</evidence>
<sequence>MKLLQLMAKIPFFEKITNYERAPMAEYAQMYVASPGEAIIEKDALDNCFYVLLSGKGLVCVGRHAEPVATIKPGEFFGEVGFILNIPRTTWVFSEGVSALLRIDQTLLDNLDASTRSKVKDQIIIKLATTVTNFNAKS</sequence>
<protein>
    <submittedName>
        <fullName evidence="2">Cyclic nucleotide-binding protein</fullName>
    </submittedName>
</protein>
<organism evidence="2 3">
    <name type="scientific">Reinekea forsetii</name>
    <dbReference type="NCBI Taxonomy" id="1336806"/>
    <lineage>
        <taxon>Bacteria</taxon>
        <taxon>Pseudomonadati</taxon>
        <taxon>Pseudomonadota</taxon>
        <taxon>Gammaproteobacteria</taxon>
        <taxon>Oceanospirillales</taxon>
        <taxon>Saccharospirillaceae</taxon>
        <taxon>Reinekea</taxon>
    </lineage>
</organism>
<dbReference type="KEGG" id="rfo:REIFOR_02173"/>
<dbReference type="PROSITE" id="PS50042">
    <property type="entry name" value="CNMP_BINDING_3"/>
    <property type="match status" value="1"/>
</dbReference>
<feature type="domain" description="Cyclic nucleotide-binding" evidence="1">
    <location>
        <begin position="12"/>
        <end position="111"/>
    </location>
</feature>
<dbReference type="SUPFAM" id="SSF51206">
    <property type="entry name" value="cAMP-binding domain-like"/>
    <property type="match status" value="1"/>
</dbReference>
<dbReference type="CDD" id="cd00038">
    <property type="entry name" value="CAP_ED"/>
    <property type="match status" value="1"/>
</dbReference>
<dbReference type="Pfam" id="PF00027">
    <property type="entry name" value="cNMP_binding"/>
    <property type="match status" value="1"/>
</dbReference>
<reference evidence="2 3" key="1">
    <citation type="journal article" date="2017" name="Environ. Microbiol.">
        <title>Genomic and physiological analyses of 'Reinekea forsetii' reveal a versatile opportunistic lifestyle during spring algae blooms.</title>
        <authorList>
            <person name="Avci B."/>
            <person name="Hahnke R.L."/>
            <person name="Chafee M."/>
            <person name="Fischer T."/>
            <person name="Gruber-Vodicka H."/>
            <person name="Tegetmeyer H.E."/>
            <person name="Harder J."/>
            <person name="Fuchs B.M."/>
            <person name="Amann R.I."/>
            <person name="Teeling H."/>
        </authorList>
    </citation>
    <scope>NUCLEOTIDE SEQUENCE [LARGE SCALE GENOMIC DNA]</scope>
    <source>
        <strain evidence="2 3">Hel1_31_D35</strain>
    </source>
</reference>
<dbReference type="AlphaFoldDB" id="A0A2K8KXH9"/>
<evidence type="ECO:0000259" key="1">
    <source>
        <dbReference type="PROSITE" id="PS50042"/>
    </source>
</evidence>
<evidence type="ECO:0000313" key="3">
    <source>
        <dbReference type="Proteomes" id="UP000229757"/>
    </source>
</evidence>
<keyword evidence="3" id="KW-1185">Reference proteome</keyword>
<dbReference type="InterPro" id="IPR014710">
    <property type="entry name" value="RmlC-like_jellyroll"/>
</dbReference>
<proteinExistence type="predicted"/>
<accession>A0A2K8KXH9</accession>
<dbReference type="SMART" id="SM00100">
    <property type="entry name" value="cNMP"/>
    <property type="match status" value="1"/>
</dbReference>
<dbReference type="Gene3D" id="2.60.120.10">
    <property type="entry name" value="Jelly Rolls"/>
    <property type="match status" value="1"/>
</dbReference>